<dbReference type="AlphaFoldDB" id="A0A381UIK4"/>
<dbReference type="Gene3D" id="3.90.226.10">
    <property type="entry name" value="2-enoyl-CoA Hydratase, Chain A, domain 1"/>
    <property type="match status" value="1"/>
</dbReference>
<reference evidence="5" key="1">
    <citation type="submission" date="2018-05" db="EMBL/GenBank/DDBJ databases">
        <authorList>
            <person name="Lanie J.A."/>
            <person name="Ng W.-L."/>
            <person name="Kazmierczak K.M."/>
            <person name="Andrzejewski T.M."/>
            <person name="Davidsen T.M."/>
            <person name="Wayne K.J."/>
            <person name="Tettelin H."/>
            <person name="Glass J.I."/>
            <person name="Rusch D."/>
            <person name="Podicherti R."/>
            <person name="Tsui H.-C.T."/>
            <person name="Winkler M.E."/>
        </authorList>
    </citation>
    <scope>NUCLEOTIDE SEQUENCE</scope>
</reference>
<dbReference type="InterPro" id="IPR018376">
    <property type="entry name" value="Enoyl-CoA_hyd/isom_CS"/>
</dbReference>
<feature type="non-terminal residue" evidence="5">
    <location>
        <position position="1"/>
    </location>
</feature>
<dbReference type="Gene3D" id="1.10.12.10">
    <property type="entry name" value="Lyase 2-enoyl-coa Hydratase, Chain A, domain 2"/>
    <property type="match status" value="1"/>
</dbReference>
<dbReference type="EMBL" id="UINC01006279">
    <property type="protein sequence ID" value="SVA26583.1"/>
    <property type="molecule type" value="Genomic_DNA"/>
</dbReference>
<protein>
    <recommendedName>
        <fullName evidence="6">Enoyl-CoA hydratase</fullName>
    </recommendedName>
</protein>
<evidence type="ECO:0000256" key="2">
    <source>
        <dbReference type="ARBA" id="ARBA00023098"/>
    </source>
</evidence>
<gene>
    <name evidence="5" type="ORF">METZ01_LOCUS79437</name>
</gene>
<dbReference type="GO" id="GO:0016829">
    <property type="term" value="F:lyase activity"/>
    <property type="evidence" value="ECO:0007669"/>
    <property type="project" value="UniProtKB-KW"/>
</dbReference>
<organism evidence="5">
    <name type="scientific">marine metagenome</name>
    <dbReference type="NCBI Taxonomy" id="408172"/>
    <lineage>
        <taxon>unclassified sequences</taxon>
        <taxon>metagenomes</taxon>
        <taxon>ecological metagenomes</taxon>
    </lineage>
</organism>
<accession>A0A381UIK4</accession>
<dbReference type="NCBIfam" id="NF005864">
    <property type="entry name" value="PRK07799.1"/>
    <property type="match status" value="1"/>
</dbReference>
<comment type="similarity">
    <text evidence="1">Belongs to the enoyl-CoA hydratase/isomerase family.</text>
</comment>
<dbReference type="PANTHER" id="PTHR11941:SF169">
    <property type="entry name" value="(7AS)-7A-METHYL-1,5-DIOXO-2,3,5,6,7,7A-HEXAHYDRO-1H-INDENE-CARBOXYL-COA HYDROLASE"/>
    <property type="match status" value="1"/>
</dbReference>
<evidence type="ECO:0000313" key="5">
    <source>
        <dbReference type="EMBL" id="SVA26583.1"/>
    </source>
</evidence>
<dbReference type="InterPro" id="IPR014748">
    <property type="entry name" value="Enoyl-CoA_hydra_C"/>
</dbReference>
<dbReference type="InterPro" id="IPR029045">
    <property type="entry name" value="ClpP/crotonase-like_dom_sf"/>
</dbReference>
<name>A0A381UIK4_9ZZZZ</name>
<sequence length="287" mass="30801">VAVPPPLPVPSEGHSIPEEPLMPDLLVEREGPVLVLTLNRPARQNAMTLAMFARLADAWDLVEAETDILACILTGADGNFSSGMDLRAMAGDTDDGDDYDVTGRMEREGSRFIYDGLLKTRHPRVPVIAAVEGTAIAGGTEILLGTDIRVAGESARFGVSEVRWSLYPGGGSAVRLARQIPFTEAADILLTGRHLDATEAKALGLVGHVVPDGTALDRAREIAGTVAENGPLAVEAVLRTLRETSGMTEEEAFAFEAPLMEEVFGSEDAKEGPRAFSEKRLPEFRRR</sequence>
<proteinExistence type="inferred from homology"/>
<evidence type="ECO:0000256" key="1">
    <source>
        <dbReference type="ARBA" id="ARBA00005254"/>
    </source>
</evidence>
<feature type="compositionally biased region" description="Basic and acidic residues" evidence="4">
    <location>
        <begin position="267"/>
        <end position="287"/>
    </location>
</feature>
<keyword evidence="2" id="KW-0443">Lipid metabolism</keyword>
<dbReference type="Pfam" id="PF00378">
    <property type="entry name" value="ECH_1"/>
    <property type="match status" value="1"/>
</dbReference>
<dbReference type="SUPFAM" id="SSF52096">
    <property type="entry name" value="ClpP/crotonase"/>
    <property type="match status" value="1"/>
</dbReference>
<dbReference type="CDD" id="cd06558">
    <property type="entry name" value="crotonase-like"/>
    <property type="match status" value="1"/>
</dbReference>
<dbReference type="PANTHER" id="PTHR11941">
    <property type="entry name" value="ENOYL-COA HYDRATASE-RELATED"/>
    <property type="match status" value="1"/>
</dbReference>
<evidence type="ECO:0000256" key="3">
    <source>
        <dbReference type="ARBA" id="ARBA00023239"/>
    </source>
</evidence>
<evidence type="ECO:0000256" key="4">
    <source>
        <dbReference type="SAM" id="MobiDB-lite"/>
    </source>
</evidence>
<dbReference type="GO" id="GO:0006635">
    <property type="term" value="P:fatty acid beta-oxidation"/>
    <property type="evidence" value="ECO:0007669"/>
    <property type="project" value="TreeGrafter"/>
</dbReference>
<dbReference type="PROSITE" id="PS00166">
    <property type="entry name" value="ENOYL_COA_HYDRATASE"/>
    <property type="match status" value="1"/>
</dbReference>
<keyword evidence="3" id="KW-0456">Lyase</keyword>
<feature type="region of interest" description="Disordered" evidence="4">
    <location>
        <begin position="264"/>
        <end position="287"/>
    </location>
</feature>
<dbReference type="InterPro" id="IPR001753">
    <property type="entry name" value="Enoyl-CoA_hydra/iso"/>
</dbReference>
<evidence type="ECO:0008006" key="6">
    <source>
        <dbReference type="Google" id="ProtNLM"/>
    </source>
</evidence>